<dbReference type="AlphaFoldDB" id="A0A9N9YX23"/>
<protein>
    <submittedName>
        <fullName evidence="2">Uncharacterized protein</fullName>
    </submittedName>
</protein>
<proteinExistence type="predicted"/>
<organism evidence="2 3">
    <name type="scientific">Clonostachys solani</name>
    <dbReference type="NCBI Taxonomy" id="160281"/>
    <lineage>
        <taxon>Eukaryota</taxon>
        <taxon>Fungi</taxon>
        <taxon>Dikarya</taxon>
        <taxon>Ascomycota</taxon>
        <taxon>Pezizomycotina</taxon>
        <taxon>Sordariomycetes</taxon>
        <taxon>Hypocreomycetidae</taxon>
        <taxon>Hypocreales</taxon>
        <taxon>Bionectriaceae</taxon>
        <taxon>Clonostachys</taxon>
    </lineage>
</organism>
<keyword evidence="3" id="KW-1185">Reference proteome</keyword>
<reference evidence="2" key="1">
    <citation type="submission" date="2021-10" db="EMBL/GenBank/DDBJ databases">
        <authorList>
            <person name="Piombo E."/>
        </authorList>
    </citation>
    <scope>NUCLEOTIDE SEQUENCE</scope>
</reference>
<gene>
    <name evidence="2" type="ORF">CSOL1703_00011821</name>
</gene>
<evidence type="ECO:0000313" key="3">
    <source>
        <dbReference type="Proteomes" id="UP000775872"/>
    </source>
</evidence>
<evidence type="ECO:0000256" key="1">
    <source>
        <dbReference type="SAM" id="MobiDB-lite"/>
    </source>
</evidence>
<feature type="region of interest" description="Disordered" evidence="1">
    <location>
        <begin position="19"/>
        <end position="40"/>
    </location>
</feature>
<dbReference type="EMBL" id="CABFOC020000014">
    <property type="protein sequence ID" value="CAH0046093.1"/>
    <property type="molecule type" value="Genomic_DNA"/>
</dbReference>
<sequence>MVFSFDFVFHQQKFNLNARSGPLTDKSERRDENDSPDLLSQLSTRIDRNDITSHRDAPRFIPNQMAVEAHECSLRLPFRPTTHLNTESIPFTHRFSQFLQLRLSP</sequence>
<comment type="caution">
    <text evidence="2">The sequence shown here is derived from an EMBL/GenBank/DDBJ whole genome shotgun (WGS) entry which is preliminary data.</text>
</comment>
<accession>A0A9N9YX23</accession>
<evidence type="ECO:0000313" key="2">
    <source>
        <dbReference type="EMBL" id="CAH0046093.1"/>
    </source>
</evidence>
<name>A0A9N9YX23_9HYPO</name>
<dbReference type="Proteomes" id="UP000775872">
    <property type="component" value="Unassembled WGS sequence"/>
</dbReference>